<feature type="region of interest" description="Disordered" evidence="1">
    <location>
        <begin position="538"/>
        <end position="574"/>
    </location>
</feature>
<gene>
    <name evidence="2" type="primary">SWEET14</name>
    <name evidence="2" type="ORF">SNAT2548_LOCUS15902</name>
</gene>
<name>A0A812N9H0_9DINO</name>
<sequence>MKHVPGHASVDVCYIDQGQERFTSIARCAEGTEVVASSSSAAVRDYEDKLKAIELQRRGVEKAAVASKLGRSEKWVQKWWKQEPRLLQRPHGAQDRVFQQTPLEGFRDLEIMRKFAPDAELFETLVKKVPWRQGRVMMRDQETGDLVLRFDHRGHTIPASRMVADRPHDIPELDRLLQRAAAKANIRDPAARVVLNLYRDGTKQLNSHRHDYWTCLISLGAPRVLLVDNRPQILEHGDMIVFGTQMHGVPSMPSLMEGRISIVIFFHPDQDNLERRWLTVTSESADIKSSPADCHSTLTDMRDATALRRANWRPTNAELQFMEYPELPATTASWKYLARAAVWSVGCAGVSETQLLAELVPRGVEWLWDLRLGRALPLSEHLRAACRGRLRFRSWPLGAAPAGGLAKHLFQTEEGKTFVYRLLRDGQRARICIAGTAADWRQDDTRLAVGFAVDTGQHLLTDERRLPNLLSVACAKVAAGSKMLHLNLAGSPAEEWHPADLSLPSHLQATGGLTGCQYPGDNKSEVIRVPASIEPIEIRDRDGLAEAEPKEGAKGSKHELARPRRWNRSRVGTG</sequence>
<evidence type="ECO:0000313" key="2">
    <source>
        <dbReference type="EMBL" id="CAE7302347.1"/>
    </source>
</evidence>
<dbReference type="EMBL" id="CAJNDS010002068">
    <property type="protein sequence ID" value="CAE7302347.1"/>
    <property type="molecule type" value="Genomic_DNA"/>
</dbReference>
<organism evidence="2 3">
    <name type="scientific">Symbiodinium natans</name>
    <dbReference type="NCBI Taxonomy" id="878477"/>
    <lineage>
        <taxon>Eukaryota</taxon>
        <taxon>Sar</taxon>
        <taxon>Alveolata</taxon>
        <taxon>Dinophyceae</taxon>
        <taxon>Suessiales</taxon>
        <taxon>Symbiodiniaceae</taxon>
        <taxon>Symbiodinium</taxon>
    </lineage>
</organism>
<dbReference type="AlphaFoldDB" id="A0A812N9H0"/>
<protein>
    <submittedName>
        <fullName evidence="2">SWEET14 protein</fullName>
    </submittedName>
</protein>
<keyword evidence="3" id="KW-1185">Reference proteome</keyword>
<feature type="compositionally biased region" description="Basic and acidic residues" evidence="1">
    <location>
        <begin position="538"/>
        <end position="562"/>
    </location>
</feature>
<reference evidence="2" key="1">
    <citation type="submission" date="2021-02" db="EMBL/GenBank/DDBJ databases">
        <authorList>
            <person name="Dougan E. K."/>
            <person name="Rhodes N."/>
            <person name="Thang M."/>
            <person name="Chan C."/>
        </authorList>
    </citation>
    <scope>NUCLEOTIDE SEQUENCE</scope>
</reference>
<evidence type="ECO:0000313" key="3">
    <source>
        <dbReference type="Proteomes" id="UP000604046"/>
    </source>
</evidence>
<comment type="caution">
    <text evidence="2">The sequence shown here is derived from an EMBL/GenBank/DDBJ whole genome shotgun (WGS) entry which is preliminary data.</text>
</comment>
<dbReference type="SUPFAM" id="SSF51197">
    <property type="entry name" value="Clavaminate synthase-like"/>
    <property type="match status" value="1"/>
</dbReference>
<proteinExistence type="predicted"/>
<dbReference type="InterPro" id="IPR037151">
    <property type="entry name" value="AlkB-like_sf"/>
</dbReference>
<dbReference type="Proteomes" id="UP000604046">
    <property type="component" value="Unassembled WGS sequence"/>
</dbReference>
<evidence type="ECO:0000256" key="1">
    <source>
        <dbReference type="SAM" id="MobiDB-lite"/>
    </source>
</evidence>
<accession>A0A812N9H0</accession>
<dbReference type="Gene3D" id="2.60.120.590">
    <property type="entry name" value="Alpha-ketoglutarate-dependent dioxygenase AlkB-like"/>
    <property type="match status" value="1"/>
</dbReference>